<dbReference type="GO" id="GO:0003968">
    <property type="term" value="F:RNA-directed RNA polymerase activity"/>
    <property type="evidence" value="ECO:0007669"/>
    <property type="project" value="UniProtKB-KW"/>
</dbReference>
<dbReference type="Proteomes" id="UP000044841">
    <property type="component" value="Unassembled WGS sequence"/>
</dbReference>
<dbReference type="PANTHER" id="PTHR38248">
    <property type="entry name" value="FUNK1 6"/>
    <property type="match status" value="1"/>
</dbReference>
<dbReference type="PANTHER" id="PTHR38248:SF2">
    <property type="entry name" value="FUNK1 11"/>
    <property type="match status" value="1"/>
</dbReference>
<organism evidence="3 4">
    <name type="scientific">Rhizoctonia solani</name>
    <dbReference type="NCBI Taxonomy" id="456999"/>
    <lineage>
        <taxon>Eukaryota</taxon>
        <taxon>Fungi</taxon>
        <taxon>Dikarya</taxon>
        <taxon>Basidiomycota</taxon>
        <taxon>Agaricomycotina</taxon>
        <taxon>Agaricomycetes</taxon>
        <taxon>Cantharellales</taxon>
        <taxon>Ceratobasidiaceae</taxon>
        <taxon>Rhizoctonia</taxon>
    </lineage>
</organism>
<dbReference type="SUPFAM" id="SSF56112">
    <property type="entry name" value="Protein kinase-like (PK-like)"/>
    <property type="match status" value="1"/>
</dbReference>
<feature type="compositionally biased region" description="Basic and acidic residues" evidence="1">
    <location>
        <begin position="11"/>
        <end position="21"/>
    </location>
</feature>
<protein>
    <submittedName>
        <fullName evidence="3">RNA-directed RNA polymerase L</fullName>
    </submittedName>
</protein>
<keyword evidence="3" id="KW-0548">Nucleotidyltransferase</keyword>
<keyword evidence="3" id="KW-0808">Transferase</keyword>
<dbReference type="AlphaFoldDB" id="A0A0K6G7Z1"/>
<evidence type="ECO:0000313" key="4">
    <source>
        <dbReference type="Proteomes" id="UP000044841"/>
    </source>
</evidence>
<gene>
    <name evidence="3" type="ORF">RSOLAG22IIIB_05680</name>
</gene>
<dbReference type="InterPro" id="IPR011009">
    <property type="entry name" value="Kinase-like_dom_sf"/>
</dbReference>
<evidence type="ECO:0000256" key="1">
    <source>
        <dbReference type="SAM" id="MobiDB-lite"/>
    </source>
</evidence>
<proteinExistence type="predicted"/>
<feature type="compositionally biased region" description="Low complexity" evidence="1">
    <location>
        <begin position="1"/>
        <end position="10"/>
    </location>
</feature>
<dbReference type="Pfam" id="PF17667">
    <property type="entry name" value="Pkinase_fungal"/>
    <property type="match status" value="1"/>
</dbReference>
<dbReference type="Gene3D" id="1.10.510.10">
    <property type="entry name" value="Transferase(Phosphotransferase) domain 1"/>
    <property type="match status" value="1"/>
</dbReference>
<sequence length="716" mass="82349">MQATLPPAAADDARRATETRSHSRPPITSYEMEAILCEEVNGAVFEYSQLCEEFLVVDNTRADKIMGKLTESSHLRYDGQWRIDCTQFEGPESKSMHQAWAKVLDAIMVAAFEPNASAHPFRPKAQTIEPNREGRLHGDHPDDTNTSPDLVQGYRNSENQLHWGDLEFFGECKAKSDALDDAMMQIARYSRAIFTHQIYRRYIFSLALCGTWATFVRVTRNGIIHSPPMDVKTDTERFIRSVAGLFSLDDFQFGYDTRFYYWPPLSAEENDQKKRQLRVKTQKWRWIVVELLCHRMCLVGRATVVMLLCRVGHPQQRAVLKSIWRPKSRPDEGESLLKFKDRAGVCQLRWSECLGGTHVSNRSQLIPSTCQRKFMVISPEEKQEILDSVPTTNSKNTRAAQGKLNYMKSQLRLEEPPEDRVHSLILMDEGARAWRIKRLGHLARVLRDAIVGYAWVVRENSIHRDISEGNILCKLPSADDPWENEMTNAEDLDGEEATEESFVLSRISYEFENITLEPEHKIEGNPTIEQYVKERYARQQPLGQLCDFEFSVEEERPENEVRTNTDRTGTPAFISVQLLLATPEKPVRHTFLHDLESFFWVFVWLIVTRAAVDNQGRNAALRLLKLFSVNGDTSTARSKKLFIFDEDDINSMNMDVIEKMDKDWRSAASVIGEFVGFLKNNLYTSGSRSGAKLTWDEKWAIIKTLIDMFDNLILQE</sequence>
<evidence type="ECO:0000313" key="3">
    <source>
        <dbReference type="EMBL" id="CUA74742.1"/>
    </source>
</evidence>
<keyword evidence="4" id="KW-1185">Reference proteome</keyword>
<feature type="domain" description="Fungal-type protein kinase" evidence="2">
    <location>
        <begin position="156"/>
        <end position="605"/>
    </location>
</feature>
<evidence type="ECO:0000259" key="2">
    <source>
        <dbReference type="Pfam" id="PF17667"/>
    </source>
</evidence>
<name>A0A0K6G7Z1_9AGAM</name>
<accession>A0A0K6G7Z1</accession>
<keyword evidence="3" id="KW-0696">RNA-directed RNA polymerase</keyword>
<dbReference type="InterPro" id="IPR040976">
    <property type="entry name" value="Pkinase_fungal"/>
</dbReference>
<reference evidence="3 4" key="1">
    <citation type="submission" date="2015-07" db="EMBL/GenBank/DDBJ databases">
        <authorList>
            <person name="Noorani M."/>
        </authorList>
    </citation>
    <scope>NUCLEOTIDE SEQUENCE [LARGE SCALE GENOMIC DNA]</scope>
    <source>
        <strain evidence="3">BBA 69670</strain>
    </source>
</reference>
<feature type="region of interest" description="Disordered" evidence="1">
    <location>
        <begin position="1"/>
        <end position="25"/>
    </location>
</feature>
<dbReference type="EMBL" id="CYGV01001489">
    <property type="protein sequence ID" value="CUA74742.1"/>
    <property type="molecule type" value="Genomic_DNA"/>
</dbReference>